<evidence type="ECO:0000313" key="1">
    <source>
        <dbReference type="EMBL" id="KAK7417287.1"/>
    </source>
</evidence>
<protein>
    <submittedName>
        <fullName evidence="1">Uncharacterized protein</fullName>
    </submittedName>
</protein>
<organism evidence="1 2">
    <name type="scientific">Neonectria punicea</name>
    <dbReference type="NCBI Taxonomy" id="979145"/>
    <lineage>
        <taxon>Eukaryota</taxon>
        <taxon>Fungi</taxon>
        <taxon>Dikarya</taxon>
        <taxon>Ascomycota</taxon>
        <taxon>Pezizomycotina</taxon>
        <taxon>Sordariomycetes</taxon>
        <taxon>Hypocreomycetidae</taxon>
        <taxon>Hypocreales</taxon>
        <taxon>Nectriaceae</taxon>
        <taxon>Neonectria</taxon>
    </lineage>
</organism>
<gene>
    <name evidence="1" type="ORF">QQX98_004721</name>
</gene>
<accession>A0ABR1H8V0</accession>
<dbReference type="EMBL" id="JAZAVJ010000059">
    <property type="protein sequence ID" value="KAK7417287.1"/>
    <property type="molecule type" value="Genomic_DNA"/>
</dbReference>
<sequence length="246" mass="27301">MLPYAAPHALQRSPRHLVMEKAKREILRTTKVATTSTSPEPVFETLEPGYVKLYSHFKPQLQGGDYTITATQVIKTRDGQGLEPQETKQDFSVVAPQFQLPQNAILSVYPPREVVPAVQEAGSGGVYTSLPSNSLTIADRMERIGDQLGLLRPPEAVFKPKAGEEPSEAAQRLSMNRAKASCTTHNKDYLLGAWRGVLLRSPVASEVRLRVLMRVVDDISRLAEATLASTSYQSHLWLISYWNAVF</sequence>
<keyword evidence="2" id="KW-1185">Reference proteome</keyword>
<reference evidence="1 2" key="1">
    <citation type="journal article" date="2025" name="Microbiol. Resour. Announc.">
        <title>Draft genome sequences for Neonectria magnoliae and Neonectria punicea, canker pathogens of Liriodendron tulipifera and Acer saccharum in West Virginia.</title>
        <authorList>
            <person name="Petronek H.M."/>
            <person name="Kasson M.T."/>
            <person name="Metheny A.M."/>
            <person name="Stauder C.M."/>
            <person name="Lovett B."/>
            <person name="Lynch S.C."/>
            <person name="Garnas J.R."/>
            <person name="Kasson L.R."/>
            <person name="Stajich J.E."/>
        </authorList>
    </citation>
    <scope>NUCLEOTIDE SEQUENCE [LARGE SCALE GENOMIC DNA]</scope>
    <source>
        <strain evidence="1 2">NRRL 64653</strain>
    </source>
</reference>
<dbReference type="Proteomes" id="UP001498476">
    <property type="component" value="Unassembled WGS sequence"/>
</dbReference>
<evidence type="ECO:0000313" key="2">
    <source>
        <dbReference type="Proteomes" id="UP001498476"/>
    </source>
</evidence>
<proteinExistence type="predicted"/>
<name>A0ABR1H8V0_9HYPO</name>
<comment type="caution">
    <text evidence="1">The sequence shown here is derived from an EMBL/GenBank/DDBJ whole genome shotgun (WGS) entry which is preliminary data.</text>
</comment>